<dbReference type="Proteomes" id="UP000236370">
    <property type="component" value="Unassembled WGS sequence"/>
</dbReference>
<evidence type="ECO:0000313" key="1">
    <source>
        <dbReference type="EMBL" id="PNI59250.1"/>
    </source>
</evidence>
<comment type="caution">
    <text evidence="1">The sequence shown here is derived from an EMBL/GenBank/DDBJ whole genome shotgun (WGS) entry which is preliminary data.</text>
</comment>
<dbReference type="AlphaFoldDB" id="A0A2J8MIA3"/>
<gene>
    <name evidence="1" type="ORF">CK820_G0020485</name>
</gene>
<dbReference type="EMBL" id="NBAG03000256">
    <property type="protein sequence ID" value="PNI59250.1"/>
    <property type="molecule type" value="Genomic_DNA"/>
</dbReference>
<evidence type="ECO:0000313" key="2">
    <source>
        <dbReference type="Proteomes" id="UP000236370"/>
    </source>
</evidence>
<protein>
    <submittedName>
        <fullName evidence="1">GEMIN2 isoform 3</fullName>
    </submittedName>
</protein>
<name>A0A2J8MIA3_PANTR</name>
<proteinExistence type="predicted"/>
<accession>A0A2J8MIA3</accession>
<organism evidence="1 2">
    <name type="scientific">Pan troglodytes</name>
    <name type="common">Chimpanzee</name>
    <dbReference type="NCBI Taxonomy" id="9598"/>
    <lineage>
        <taxon>Eukaryota</taxon>
        <taxon>Metazoa</taxon>
        <taxon>Chordata</taxon>
        <taxon>Craniata</taxon>
        <taxon>Vertebrata</taxon>
        <taxon>Euteleostomi</taxon>
        <taxon>Mammalia</taxon>
        <taxon>Eutheria</taxon>
        <taxon>Euarchontoglires</taxon>
        <taxon>Primates</taxon>
        <taxon>Haplorrhini</taxon>
        <taxon>Catarrhini</taxon>
        <taxon>Hominidae</taxon>
        <taxon>Pan</taxon>
    </lineage>
</organism>
<reference evidence="1 2" key="1">
    <citation type="submission" date="2017-12" db="EMBL/GenBank/DDBJ databases">
        <title>High-resolution comparative analysis of great ape genomes.</title>
        <authorList>
            <person name="Pollen A."/>
            <person name="Hastie A."/>
            <person name="Hormozdiari F."/>
            <person name="Dougherty M."/>
            <person name="Liu R."/>
            <person name="Chaisson M."/>
            <person name="Hoppe E."/>
            <person name="Hill C."/>
            <person name="Pang A."/>
            <person name="Hillier L."/>
            <person name="Baker C."/>
            <person name="Armstrong J."/>
            <person name="Shendure J."/>
            <person name="Paten B."/>
            <person name="Wilson R."/>
            <person name="Chao H."/>
            <person name="Schneider V."/>
            <person name="Ventura M."/>
            <person name="Kronenberg Z."/>
            <person name="Murali S."/>
            <person name="Gordon D."/>
            <person name="Cantsilieris S."/>
            <person name="Munson K."/>
            <person name="Nelson B."/>
            <person name="Raja A."/>
            <person name="Underwood J."/>
            <person name="Diekhans M."/>
            <person name="Fiddes I."/>
            <person name="Haussler D."/>
            <person name="Eichler E."/>
        </authorList>
    </citation>
    <scope>NUCLEOTIDE SEQUENCE [LARGE SCALE GENOMIC DNA]</scope>
    <source>
        <strain evidence="1">Yerkes chimp pedigree #C0471</strain>
    </source>
</reference>
<sequence length="44" mass="4826">MRRAELAGLKTMAWVPAESAVEELMPRLLPDRSSSMSRCCGSSN</sequence>